<dbReference type="PANTHER" id="PTHR46295:SF1">
    <property type="entry name" value="ENDOPLASMIC RETICULUM RESIDENT PROTEIN 44"/>
    <property type="match status" value="1"/>
</dbReference>
<dbReference type="PROSITE" id="PS51352">
    <property type="entry name" value="THIOREDOXIN_2"/>
    <property type="match status" value="1"/>
</dbReference>
<evidence type="ECO:0000313" key="5">
    <source>
        <dbReference type="WBParaSite" id="Pan_g2001.t1"/>
    </source>
</evidence>
<dbReference type="GO" id="GO:0003756">
    <property type="term" value="F:protein disulfide isomerase activity"/>
    <property type="evidence" value="ECO:0007669"/>
    <property type="project" value="TreeGrafter"/>
</dbReference>
<dbReference type="GO" id="GO:0005793">
    <property type="term" value="C:endoplasmic reticulum-Golgi intermediate compartment"/>
    <property type="evidence" value="ECO:0007669"/>
    <property type="project" value="TreeGrafter"/>
</dbReference>
<dbReference type="GO" id="GO:0005789">
    <property type="term" value="C:endoplasmic reticulum membrane"/>
    <property type="evidence" value="ECO:0007669"/>
    <property type="project" value="TreeGrafter"/>
</dbReference>
<evidence type="ECO:0000256" key="1">
    <source>
        <dbReference type="SAM" id="MobiDB-lite"/>
    </source>
</evidence>
<dbReference type="SUPFAM" id="SSF52833">
    <property type="entry name" value="Thioredoxin-like"/>
    <property type="match status" value="3"/>
</dbReference>
<dbReference type="Pfam" id="PF00085">
    <property type="entry name" value="Thioredoxin"/>
    <property type="match status" value="1"/>
</dbReference>
<evidence type="ECO:0000256" key="2">
    <source>
        <dbReference type="SAM" id="SignalP"/>
    </source>
</evidence>
<sequence length="404" mass="45401">MIGASATGNRLLAAFCGLFSLLVFVSPIQGAVVSLTSDNIDSILQGNQVVFVNFYAEWCRFSQHLRPIFEEASNRFSANTQGQIVFASVDCDRQPAIAAKYHVNKYPTLKSFRYGELVKREYRGQRSADALAEFVKKQIESTVHHFQSKEELEKQLDSSKRNIIAYFTLPSGEEYNNFQKIASALRDECSFWLGTGEWVKSIAPAGNGLFFRAESSVENFEYTGPLASYEFLKAWVTDKCIPLVREITFENAEELTEEGLPFLILFRKTGDKVAEKLFTDAVNSELEGVKNAVNCLLADGKKFAHPLHHLGKQEKDLPVVAIDSFRHMYLFDDFSKINEKGKLRAFVSDLQSGKLHREFHNGPDPTQAAPGAQKVIDSTPPESVFKQLLPSETRYSILGNKDEL</sequence>
<evidence type="ECO:0000259" key="3">
    <source>
        <dbReference type="PROSITE" id="PS51352"/>
    </source>
</evidence>
<reference evidence="4" key="1">
    <citation type="journal article" date="2013" name="Genetics">
        <title>The draft genome and transcriptome of Panagrellus redivivus are shaped by the harsh demands of a free-living lifestyle.</title>
        <authorList>
            <person name="Srinivasan J."/>
            <person name="Dillman A.R."/>
            <person name="Macchietto M.G."/>
            <person name="Heikkinen L."/>
            <person name="Lakso M."/>
            <person name="Fracchia K.M."/>
            <person name="Antoshechkin I."/>
            <person name="Mortazavi A."/>
            <person name="Wong G."/>
            <person name="Sternberg P.W."/>
        </authorList>
    </citation>
    <scope>NUCLEOTIDE SEQUENCE [LARGE SCALE GENOMIC DNA]</scope>
    <source>
        <strain evidence="4">MT8872</strain>
    </source>
</reference>
<organism evidence="4 5">
    <name type="scientific">Panagrellus redivivus</name>
    <name type="common">Microworm</name>
    <dbReference type="NCBI Taxonomy" id="6233"/>
    <lineage>
        <taxon>Eukaryota</taxon>
        <taxon>Metazoa</taxon>
        <taxon>Ecdysozoa</taxon>
        <taxon>Nematoda</taxon>
        <taxon>Chromadorea</taxon>
        <taxon>Rhabditida</taxon>
        <taxon>Tylenchina</taxon>
        <taxon>Panagrolaimomorpha</taxon>
        <taxon>Panagrolaimoidea</taxon>
        <taxon>Panagrolaimidae</taxon>
        <taxon>Panagrellus</taxon>
    </lineage>
</organism>
<feature type="signal peptide" evidence="2">
    <location>
        <begin position="1"/>
        <end position="30"/>
    </location>
</feature>
<feature type="domain" description="Thioredoxin" evidence="3">
    <location>
        <begin position="1"/>
        <end position="140"/>
    </location>
</feature>
<dbReference type="Proteomes" id="UP000492821">
    <property type="component" value="Unassembled WGS sequence"/>
</dbReference>
<dbReference type="GO" id="GO:0006457">
    <property type="term" value="P:protein folding"/>
    <property type="evidence" value="ECO:0007669"/>
    <property type="project" value="TreeGrafter"/>
</dbReference>
<feature type="region of interest" description="Disordered" evidence="1">
    <location>
        <begin position="357"/>
        <end position="377"/>
    </location>
</feature>
<proteinExistence type="predicted"/>
<accession>A0A7E4VF02</accession>
<dbReference type="Pfam" id="PF13848">
    <property type="entry name" value="Thioredoxin_6"/>
    <property type="match status" value="1"/>
</dbReference>
<dbReference type="InterPro" id="IPR052643">
    <property type="entry name" value="ERP44"/>
</dbReference>
<name>A0A7E4VF02_PANRE</name>
<dbReference type="InterPro" id="IPR036249">
    <property type="entry name" value="Thioredoxin-like_sf"/>
</dbReference>
<dbReference type="Gene3D" id="3.40.30.10">
    <property type="entry name" value="Glutaredoxin"/>
    <property type="match status" value="3"/>
</dbReference>
<reference evidence="5" key="2">
    <citation type="submission" date="2020-10" db="UniProtKB">
        <authorList>
            <consortium name="WormBaseParasite"/>
        </authorList>
    </citation>
    <scope>IDENTIFICATION</scope>
</reference>
<keyword evidence="4" id="KW-1185">Reference proteome</keyword>
<dbReference type="PANTHER" id="PTHR46295">
    <property type="entry name" value="ENDOPLASMIC RETICULUM RESIDENT PROTEIN 44"/>
    <property type="match status" value="1"/>
</dbReference>
<evidence type="ECO:0000313" key="4">
    <source>
        <dbReference type="Proteomes" id="UP000492821"/>
    </source>
</evidence>
<protein>
    <submittedName>
        <fullName evidence="5">Thioredoxin domain-containing protein</fullName>
    </submittedName>
</protein>
<dbReference type="WBParaSite" id="Pan_g2001.t1">
    <property type="protein sequence ID" value="Pan_g2001.t1"/>
    <property type="gene ID" value="Pan_g2001"/>
</dbReference>
<dbReference type="AlphaFoldDB" id="A0A7E4VF02"/>
<feature type="chain" id="PRO_5028817766" evidence="2">
    <location>
        <begin position="31"/>
        <end position="404"/>
    </location>
</feature>
<dbReference type="InterPro" id="IPR013766">
    <property type="entry name" value="Thioredoxin_domain"/>
</dbReference>
<keyword evidence="2" id="KW-0732">Signal</keyword>